<dbReference type="Proteomes" id="UP001056120">
    <property type="component" value="Linkage Group LG17"/>
</dbReference>
<reference evidence="1 2" key="2">
    <citation type="journal article" date="2022" name="Mol. Ecol. Resour.">
        <title>The genomes of chicory, endive, great burdock and yacon provide insights into Asteraceae paleo-polyploidization history and plant inulin production.</title>
        <authorList>
            <person name="Fan W."/>
            <person name="Wang S."/>
            <person name="Wang H."/>
            <person name="Wang A."/>
            <person name="Jiang F."/>
            <person name="Liu H."/>
            <person name="Zhao H."/>
            <person name="Xu D."/>
            <person name="Zhang Y."/>
        </authorList>
    </citation>
    <scope>NUCLEOTIDE SEQUENCE [LARGE SCALE GENOMIC DNA]</scope>
    <source>
        <strain evidence="2">cv. Yunnan</strain>
        <tissue evidence="1">Leaves</tissue>
    </source>
</reference>
<sequence length="296" mass="34296">MNLQAQVEFWTKNYLLSWPLRREMAYLAQLPFDILDLIIIMLAISTNGAREIAHISATCKLFRNLAQRTHVLRKVNFSCLTYIGDFTKHHHRKDLLCLCTQLGHQAAKSLFAKALLYNDRWFRQMVAETNQEAFGSRVLYSGLLDYHSIVRSFIRHGSCTDILVMHGPLLNYVTSFVGFKVAHKFGMFDAFYNMHCEMAKRVREHRAWSHFLTGNPTIYPSLLDYQVRGERKKVLGGQAQDRYEFLRMNPLPPNRTIGYVLWCSNQQPESMAAGWCGAAHLQYAEYPHKVMDKGKI</sequence>
<accession>A0ACB9EMB4</accession>
<comment type="caution">
    <text evidence="1">The sequence shown here is derived from an EMBL/GenBank/DDBJ whole genome shotgun (WGS) entry which is preliminary data.</text>
</comment>
<evidence type="ECO:0000313" key="1">
    <source>
        <dbReference type="EMBL" id="KAI3759865.1"/>
    </source>
</evidence>
<reference evidence="2" key="1">
    <citation type="journal article" date="2022" name="Mol. Ecol. Resour.">
        <title>The genomes of chicory, endive, great burdock and yacon provide insights into Asteraceae palaeo-polyploidization history and plant inulin production.</title>
        <authorList>
            <person name="Fan W."/>
            <person name="Wang S."/>
            <person name="Wang H."/>
            <person name="Wang A."/>
            <person name="Jiang F."/>
            <person name="Liu H."/>
            <person name="Zhao H."/>
            <person name="Xu D."/>
            <person name="Zhang Y."/>
        </authorList>
    </citation>
    <scope>NUCLEOTIDE SEQUENCE [LARGE SCALE GENOMIC DNA]</scope>
    <source>
        <strain evidence="2">cv. Yunnan</strain>
    </source>
</reference>
<dbReference type="EMBL" id="CM042034">
    <property type="protein sequence ID" value="KAI3759865.1"/>
    <property type="molecule type" value="Genomic_DNA"/>
</dbReference>
<evidence type="ECO:0000313" key="2">
    <source>
        <dbReference type="Proteomes" id="UP001056120"/>
    </source>
</evidence>
<proteinExistence type="predicted"/>
<gene>
    <name evidence="1" type="ORF">L1987_50249</name>
</gene>
<name>A0ACB9EMB4_9ASTR</name>
<keyword evidence="2" id="KW-1185">Reference proteome</keyword>
<organism evidence="1 2">
    <name type="scientific">Smallanthus sonchifolius</name>
    <dbReference type="NCBI Taxonomy" id="185202"/>
    <lineage>
        <taxon>Eukaryota</taxon>
        <taxon>Viridiplantae</taxon>
        <taxon>Streptophyta</taxon>
        <taxon>Embryophyta</taxon>
        <taxon>Tracheophyta</taxon>
        <taxon>Spermatophyta</taxon>
        <taxon>Magnoliopsida</taxon>
        <taxon>eudicotyledons</taxon>
        <taxon>Gunneridae</taxon>
        <taxon>Pentapetalae</taxon>
        <taxon>asterids</taxon>
        <taxon>campanulids</taxon>
        <taxon>Asterales</taxon>
        <taxon>Asteraceae</taxon>
        <taxon>Asteroideae</taxon>
        <taxon>Heliantheae alliance</taxon>
        <taxon>Millerieae</taxon>
        <taxon>Smallanthus</taxon>
    </lineage>
</organism>
<protein>
    <submittedName>
        <fullName evidence="1">Uncharacterized protein</fullName>
    </submittedName>
</protein>